<evidence type="ECO:0000313" key="8">
    <source>
        <dbReference type="EMBL" id="MFD1545764.1"/>
    </source>
</evidence>
<evidence type="ECO:0000313" key="9">
    <source>
        <dbReference type="Proteomes" id="UP001597097"/>
    </source>
</evidence>
<dbReference type="SMART" id="SM00382">
    <property type="entry name" value="AAA"/>
    <property type="match status" value="1"/>
</dbReference>
<keyword evidence="3 5" id="KW-1133">Transmembrane helix</keyword>
<dbReference type="EMBL" id="JBHUCM010000049">
    <property type="protein sequence ID" value="MFD1545764.1"/>
    <property type="molecule type" value="Genomic_DNA"/>
</dbReference>
<dbReference type="RefSeq" id="WP_219529629.1">
    <property type="nucleotide sequence ID" value="NZ_JAHKRM010000007.1"/>
</dbReference>
<evidence type="ECO:0000259" key="6">
    <source>
        <dbReference type="PROSITE" id="PS50893"/>
    </source>
</evidence>
<feature type="transmembrane region" description="Helical" evidence="5">
    <location>
        <begin position="188"/>
        <end position="209"/>
    </location>
</feature>
<evidence type="ECO:0000256" key="3">
    <source>
        <dbReference type="ARBA" id="ARBA00022989"/>
    </source>
</evidence>
<dbReference type="InterPro" id="IPR003439">
    <property type="entry name" value="ABC_transporter-like_ATP-bd"/>
</dbReference>
<feature type="transmembrane region" description="Helical" evidence="5">
    <location>
        <begin position="53"/>
        <end position="75"/>
    </location>
</feature>
<keyword evidence="8" id="KW-0067">ATP-binding</keyword>
<feature type="transmembrane region" description="Helical" evidence="5">
    <location>
        <begin position="87"/>
        <end position="104"/>
    </location>
</feature>
<evidence type="ECO:0000256" key="1">
    <source>
        <dbReference type="ARBA" id="ARBA00004141"/>
    </source>
</evidence>
<dbReference type="PROSITE" id="PS50929">
    <property type="entry name" value="ABC_TM1F"/>
    <property type="match status" value="1"/>
</dbReference>
<evidence type="ECO:0000256" key="5">
    <source>
        <dbReference type="SAM" id="Phobius"/>
    </source>
</evidence>
<name>A0ABW4GTV4_9ACTN</name>
<proteinExistence type="predicted"/>
<keyword evidence="9" id="KW-1185">Reference proteome</keyword>
<protein>
    <submittedName>
        <fullName evidence="8">ABC transporter ATP-binding protein</fullName>
    </submittedName>
</protein>
<accession>A0ABW4GTV4</accession>
<evidence type="ECO:0000256" key="4">
    <source>
        <dbReference type="ARBA" id="ARBA00023136"/>
    </source>
</evidence>
<feature type="domain" description="ABC transmembrane type-1" evidence="7">
    <location>
        <begin position="51"/>
        <end position="339"/>
    </location>
</feature>
<dbReference type="InterPro" id="IPR003593">
    <property type="entry name" value="AAA+_ATPase"/>
</dbReference>
<comment type="subcellular location">
    <subcellularLocation>
        <location evidence="1">Membrane</location>
        <topology evidence="1">Multi-pass membrane protein</topology>
    </subcellularLocation>
</comment>
<keyword evidence="2 5" id="KW-0812">Transmembrane</keyword>
<dbReference type="GO" id="GO:0005524">
    <property type="term" value="F:ATP binding"/>
    <property type="evidence" value="ECO:0007669"/>
    <property type="project" value="UniProtKB-KW"/>
</dbReference>
<comment type="caution">
    <text evidence="8">The sequence shown here is derived from an EMBL/GenBank/DDBJ whole genome shotgun (WGS) entry which is preliminary data.</text>
</comment>
<keyword evidence="4 5" id="KW-0472">Membrane</keyword>
<feature type="domain" description="ABC transporter" evidence="6">
    <location>
        <begin position="373"/>
        <end position="614"/>
    </location>
</feature>
<evidence type="ECO:0000259" key="7">
    <source>
        <dbReference type="PROSITE" id="PS50929"/>
    </source>
</evidence>
<feature type="transmembrane region" description="Helical" evidence="5">
    <location>
        <begin position="160"/>
        <end position="182"/>
    </location>
</feature>
<dbReference type="PROSITE" id="PS50893">
    <property type="entry name" value="ABC_TRANSPORTER_2"/>
    <property type="match status" value="1"/>
</dbReference>
<dbReference type="Pfam" id="PF00005">
    <property type="entry name" value="ABC_tran"/>
    <property type="match status" value="1"/>
</dbReference>
<sequence>MSASADAQMVSPYWQLDDAGDLGFWRMCRRLPATSRVVLTIVARAAPRQAVTVVLLQLVSGAATAFGLLATTGALERLLAAGPTVEVVAAALPMIVLVAGAYVLRGAVETAIAAAYARLTPAVRRMAEGELFAAGLRVELAAYDDAGFYDRMQRARDRGLFHLARAVDNLVDLIGAVLSFAAAVTGLAVLHAALLPVLVLGVFPAAWTVQRSARLAYAHMTRTVTLNRRVQMITELGTQREPAPEIRACQAQDFLLREYAEVADPLRDQEVRVQTSHVRVGTVGRALTGLMAGITFTVLGLLLQAGWIPLAVAGGAVIAVRTANAALSRLVHSAHQLLEQGMYVADYQEFVDDAASRSPAAATRPAPAAPQVITLSGVEFGYPGGTGDALRGIDLTVRAGQTIALVGENGSGKTTLAKIMAGLYEPTGGQVNWDGVDIRELDPHSVGDRIMMVLQDPIRWPHTARANVRAGRHDRDDPGDLALRAAAELAGADTVVADLPHGWETLLSKYFRGGRELSGGQWQRLAVARGVFRDAPVLIWDEPTAPLDAKAEFAVYESLRRLATGRIVILITHRLASVRNSDRIYLLHEGELVEQGTHDELLARSGRYAELYELQARMYADELPLNGGRARGSGSGR</sequence>
<dbReference type="InterPro" id="IPR011527">
    <property type="entry name" value="ABC1_TM_dom"/>
</dbReference>
<evidence type="ECO:0000256" key="2">
    <source>
        <dbReference type="ARBA" id="ARBA00022692"/>
    </source>
</evidence>
<keyword evidence="8" id="KW-0547">Nucleotide-binding</keyword>
<dbReference type="Proteomes" id="UP001597097">
    <property type="component" value="Unassembled WGS sequence"/>
</dbReference>
<organism evidence="8 9">
    <name type="scientific">Nonomuraea guangzhouensis</name>
    <dbReference type="NCBI Taxonomy" id="1291555"/>
    <lineage>
        <taxon>Bacteria</taxon>
        <taxon>Bacillati</taxon>
        <taxon>Actinomycetota</taxon>
        <taxon>Actinomycetes</taxon>
        <taxon>Streptosporangiales</taxon>
        <taxon>Streptosporangiaceae</taxon>
        <taxon>Nonomuraea</taxon>
    </lineage>
</organism>
<dbReference type="PANTHER" id="PTHR24221">
    <property type="entry name" value="ATP-BINDING CASSETTE SUB-FAMILY B"/>
    <property type="match status" value="1"/>
</dbReference>
<dbReference type="PANTHER" id="PTHR24221:SF646">
    <property type="entry name" value="HAEMOLYSIN SECRETION ATP-BINDING PROTEIN"/>
    <property type="match status" value="1"/>
</dbReference>
<dbReference type="InterPro" id="IPR039421">
    <property type="entry name" value="Type_1_exporter"/>
</dbReference>
<feature type="transmembrane region" description="Helical" evidence="5">
    <location>
        <begin position="282"/>
        <end position="301"/>
    </location>
</feature>
<dbReference type="InterPro" id="IPR017871">
    <property type="entry name" value="ABC_transporter-like_CS"/>
</dbReference>
<reference evidence="9" key="1">
    <citation type="journal article" date="2019" name="Int. J. Syst. Evol. Microbiol.">
        <title>The Global Catalogue of Microorganisms (GCM) 10K type strain sequencing project: providing services to taxonomists for standard genome sequencing and annotation.</title>
        <authorList>
            <consortium name="The Broad Institute Genomics Platform"/>
            <consortium name="The Broad Institute Genome Sequencing Center for Infectious Disease"/>
            <person name="Wu L."/>
            <person name="Ma J."/>
        </authorList>
    </citation>
    <scope>NUCLEOTIDE SEQUENCE [LARGE SCALE GENOMIC DNA]</scope>
    <source>
        <strain evidence="9">CGMCC 1.15399</strain>
    </source>
</reference>
<gene>
    <name evidence="8" type="ORF">ACFSJ0_52590</name>
</gene>
<dbReference type="PROSITE" id="PS00211">
    <property type="entry name" value="ABC_TRANSPORTER_1"/>
    <property type="match status" value="1"/>
</dbReference>